<proteinExistence type="predicted"/>
<dbReference type="PANTHER" id="PTHR33175">
    <property type="entry name" value="DNA-BINDING PROTEIN HU"/>
    <property type="match status" value="1"/>
</dbReference>
<reference evidence="3" key="1">
    <citation type="submission" date="2020-05" db="EMBL/GenBank/DDBJ databases">
        <authorList>
            <person name="Chiriac C."/>
            <person name="Salcher M."/>
            <person name="Ghai R."/>
            <person name="Kavagutti S V."/>
        </authorList>
    </citation>
    <scope>NUCLEOTIDE SEQUENCE</scope>
</reference>
<dbReference type="GO" id="GO:0005829">
    <property type="term" value="C:cytosol"/>
    <property type="evidence" value="ECO:0007669"/>
    <property type="project" value="TreeGrafter"/>
</dbReference>
<feature type="region of interest" description="Disordered" evidence="2">
    <location>
        <begin position="59"/>
        <end position="91"/>
    </location>
</feature>
<keyword evidence="1" id="KW-0238">DNA-binding</keyword>
<dbReference type="Gene3D" id="4.10.520.10">
    <property type="entry name" value="IHF-like DNA-binding proteins"/>
    <property type="match status" value="1"/>
</dbReference>
<organism evidence="3">
    <name type="scientific">freshwater metagenome</name>
    <dbReference type="NCBI Taxonomy" id="449393"/>
    <lineage>
        <taxon>unclassified sequences</taxon>
        <taxon>metagenomes</taxon>
        <taxon>ecological metagenomes</taxon>
    </lineage>
</organism>
<gene>
    <name evidence="3" type="ORF">UFOPK3547_00920</name>
</gene>
<dbReference type="InterPro" id="IPR000119">
    <property type="entry name" value="Hist_DNA-bd"/>
</dbReference>
<dbReference type="GO" id="GO:0030527">
    <property type="term" value="F:structural constituent of chromatin"/>
    <property type="evidence" value="ECO:0007669"/>
    <property type="project" value="InterPro"/>
</dbReference>
<accession>A0A6J5ZTZ9</accession>
<dbReference type="SUPFAM" id="SSF47729">
    <property type="entry name" value="IHF-like DNA-binding proteins"/>
    <property type="match status" value="1"/>
</dbReference>
<dbReference type="SMART" id="SM00411">
    <property type="entry name" value="BHL"/>
    <property type="match status" value="1"/>
</dbReference>
<name>A0A6J5ZTZ9_9ZZZZ</name>
<dbReference type="AlphaFoldDB" id="A0A6J5ZTZ9"/>
<evidence type="ECO:0000313" key="3">
    <source>
        <dbReference type="EMBL" id="CAB4344337.1"/>
    </source>
</evidence>
<dbReference type="GO" id="GO:0003677">
    <property type="term" value="F:DNA binding"/>
    <property type="evidence" value="ECO:0007669"/>
    <property type="project" value="UniProtKB-KW"/>
</dbReference>
<dbReference type="InterPro" id="IPR010992">
    <property type="entry name" value="IHF-like_DNA-bd_dom_sf"/>
</dbReference>
<dbReference type="PANTHER" id="PTHR33175:SF3">
    <property type="entry name" value="DNA-BINDING PROTEIN HU-BETA"/>
    <property type="match status" value="1"/>
</dbReference>
<dbReference type="CDD" id="cd13831">
    <property type="entry name" value="HU"/>
    <property type="match status" value="1"/>
</dbReference>
<dbReference type="PRINTS" id="PR01727">
    <property type="entry name" value="DNABINDINGHU"/>
</dbReference>
<feature type="region of interest" description="Disordered" evidence="2">
    <location>
        <begin position="1"/>
        <end position="21"/>
    </location>
</feature>
<dbReference type="EMBL" id="CAESAN010000068">
    <property type="protein sequence ID" value="CAB4344337.1"/>
    <property type="molecule type" value="Genomic_DNA"/>
</dbReference>
<dbReference type="Pfam" id="PF00216">
    <property type="entry name" value="Bac_DNA_binding"/>
    <property type="match status" value="1"/>
</dbReference>
<protein>
    <submittedName>
        <fullName evidence="3">Unannotated protein</fullName>
    </submittedName>
</protein>
<evidence type="ECO:0000256" key="2">
    <source>
        <dbReference type="SAM" id="MobiDB-lite"/>
    </source>
</evidence>
<evidence type="ECO:0000256" key="1">
    <source>
        <dbReference type="ARBA" id="ARBA00023125"/>
    </source>
</evidence>
<sequence length="91" mass="9755">MNKAGFIDKLSEQSGMSKTDASHAVEAVLETIRRELSSGEEIAFAGFGKFHVATRHAREGVHPRTGERISIPASKTPKFSAGSGLKRSVNS</sequence>